<evidence type="ECO:0000256" key="1">
    <source>
        <dbReference type="SAM" id="Phobius"/>
    </source>
</evidence>
<sequence length="104" mass="11717">MNQLNFGQWYVHNNIMIQHQMLLSKHNDVPATGFEIAIIIVVMLTLVVFVLELANDKIKISILTIVIALSLSTWLFILDKETRLASAKIGQDIRQISGGISEKK</sequence>
<keyword evidence="1" id="KW-0812">Transmembrane</keyword>
<keyword evidence="1" id="KW-1133">Transmembrane helix</keyword>
<accession>N6UNV1</accession>
<dbReference type="Proteomes" id="UP000014011">
    <property type="component" value="Unassembled WGS sequence"/>
</dbReference>
<dbReference type="RefSeq" id="WP_010705713.1">
    <property type="nucleotide sequence ID" value="NZ_KB915636.1"/>
</dbReference>
<feature type="transmembrane region" description="Helical" evidence="1">
    <location>
        <begin position="58"/>
        <end position="77"/>
    </location>
</feature>
<gene>
    <name evidence="2" type="ORF">BVtw_14940</name>
</gene>
<proteinExistence type="predicted"/>
<organism evidence="2 3">
    <name type="scientific">Bartonella vinsonii subsp. berkhoffii str. Tweed</name>
    <dbReference type="NCBI Taxonomy" id="1094502"/>
    <lineage>
        <taxon>Bacteria</taxon>
        <taxon>Pseudomonadati</taxon>
        <taxon>Pseudomonadota</taxon>
        <taxon>Alphaproteobacteria</taxon>
        <taxon>Hyphomicrobiales</taxon>
        <taxon>Bartonellaceae</taxon>
        <taxon>Bartonella</taxon>
    </lineage>
</organism>
<evidence type="ECO:0000313" key="2">
    <source>
        <dbReference type="EMBL" id="ENN94004.1"/>
    </source>
</evidence>
<dbReference type="AlphaFoldDB" id="N6UNV1"/>
<feature type="transmembrane region" description="Helical" evidence="1">
    <location>
        <begin position="31"/>
        <end position="51"/>
    </location>
</feature>
<name>N6UNV1_BARVB</name>
<reference evidence="2 3" key="1">
    <citation type="journal article" date="2013" name="PLoS Genet.">
        <title>A gene transfer agent and a dynamic repertoire of secretion systems hold the keys to the explosive radiation of the emerging pathogen Bartonella.</title>
        <authorList>
            <person name="Guy L."/>
            <person name="Nystedt B."/>
            <person name="Toft C."/>
            <person name="Zaremba-Niedzwiedzka K."/>
            <person name="Berglund E.C."/>
            <person name="Granberg F."/>
            <person name="Naslund K."/>
            <person name="Eriksson A.S."/>
            <person name="Andersson S.G."/>
        </authorList>
    </citation>
    <scope>NUCLEOTIDE SEQUENCE [LARGE SCALE GENOMIC DNA]</scope>
    <source>
        <strain evidence="2">Tweed</strain>
    </source>
</reference>
<protein>
    <submittedName>
        <fullName evidence="2">Uncharacterized protein</fullName>
    </submittedName>
</protein>
<dbReference type="HOGENOM" id="CLU_172351_0_0_5"/>
<comment type="caution">
    <text evidence="2">The sequence shown here is derived from an EMBL/GenBank/DDBJ whole genome shotgun (WGS) entry which is preliminary data.</text>
</comment>
<keyword evidence="1" id="KW-0472">Membrane</keyword>
<dbReference type="EMBL" id="AGWD01000022">
    <property type="protein sequence ID" value="ENN94004.1"/>
    <property type="molecule type" value="Genomic_DNA"/>
</dbReference>
<evidence type="ECO:0000313" key="3">
    <source>
        <dbReference type="Proteomes" id="UP000014011"/>
    </source>
</evidence>